<accession>A0A9N9BS65</accession>
<dbReference type="OrthoDB" id="2424057at2759"/>
<dbReference type="Proteomes" id="UP000789405">
    <property type="component" value="Unassembled WGS sequence"/>
</dbReference>
<name>A0A9N9BS65_9GLOM</name>
<reference evidence="1" key="1">
    <citation type="submission" date="2021-06" db="EMBL/GenBank/DDBJ databases">
        <authorList>
            <person name="Kallberg Y."/>
            <person name="Tangrot J."/>
            <person name="Rosling A."/>
        </authorList>
    </citation>
    <scope>NUCLEOTIDE SEQUENCE</scope>
    <source>
        <strain evidence="1">MA453B</strain>
    </source>
</reference>
<evidence type="ECO:0000313" key="1">
    <source>
        <dbReference type="EMBL" id="CAG8574477.1"/>
    </source>
</evidence>
<gene>
    <name evidence="1" type="ORF">DERYTH_LOCUS6372</name>
</gene>
<evidence type="ECO:0000313" key="2">
    <source>
        <dbReference type="Proteomes" id="UP000789405"/>
    </source>
</evidence>
<dbReference type="AlphaFoldDB" id="A0A9N9BS65"/>
<organism evidence="1 2">
    <name type="scientific">Dentiscutata erythropus</name>
    <dbReference type="NCBI Taxonomy" id="1348616"/>
    <lineage>
        <taxon>Eukaryota</taxon>
        <taxon>Fungi</taxon>
        <taxon>Fungi incertae sedis</taxon>
        <taxon>Mucoromycota</taxon>
        <taxon>Glomeromycotina</taxon>
        <taxon>Glomeromycetes</taxon>
        <taxon>Diversisporales</taxon>
        <taxon>Gigasporaceae</taxon>
        <taxon>Dentiscutata</taxon>
    </lineage>
</organism>
<dbReference type="EMBL" id="CAJVPY010002874">
    <property type="protein sequence ID" value="CAG8574477.1"/>
    <property type="molecule type" value="Genomic_DNA"/>
</dbReference>
<keyword evidence="2" id="KW-1185">Reference proteome</keyword>
<feature type="non-terminal residue" evidence="1">
    <location>
        <position position="1"/>
    </location>
</feature>
<sequence length="111" mass="13633">KKKKQLRDRLSLVSYIVAFIVLHQQGYRIVQYSGWSYMLKWLLNLEYYRIKEHYNNGRVIFIKSSEYTRIDYFNSGDFYFQKKDVNIDFSDFNNNCEYVRRVFQVIDSLLK</sequence>
<proteinExistence type="predicted"/>
<protein>
    <submittedName>
        <fullName evidence="1">18360_t:CDS:1</fullName>
    </submittedName>
</protein>
<comment type="caution">
    <text evidence="1">The sequence shown here is derived from an EMBL/GenBank/DDBJ whole genome shotgun (WGS) entry which is preliminary data.</text>
</comment>